<proteinExistence type="predicted"/>
<keyword evidence="3" id="KW-1185">Reference proteome</keyword>
<feature type="transmembrane region" description="Helical" evidence="1">
    <location>
        <begin position="144"/>
        <end position="166"/>
    </location>
</feature>
<evidence type="ECO:0000313" key="2">
    <source>
        <dbReference type="EMBL" id="MDQ0672773.1"/>
    </source>
</evidence>
<keyword evidence="1" id="KW-0812">Transmembrane</keyword>
<name>A0ABU0PFP4_9MICC</name>
<dbReference type="Proteomes" id="UP001236806">
    <property type="component" value="Unassembled WGS sequence"/>
</dbReference>
<reference evidence="2 3" key="1">
    <citation type="submission" date="2023-07" db="EMBL/GenBank/DDBJ databases">
        <title>Comparative genomics of wheat-associated soil bacteria to identify genetic determinants of phenazine resistance.</title>
        <authorList>
            <person name="Mouncey N."/>
        </authorList>
    </citation>
    <scope>NUCLEOTIDE SEQUENCE [LARGE SCALE GENOMIC DNA]</scope>
    <source>
        <strain evidence="2 3">W1I3</strain>
    </source>
</reference>
<evidence type="ECO:0000313" key="3">
    <source>
        <dbReference type="Proteomes" id="UP001236806"/>
    </source>
</evidence>
<sequence>MKLLPIAAVSAAAGLSVLALSDAVRNALAPSGTAPWDPADGPELILRGIILLHAVVYLLLATVLTAYRRQIDGDSRALPWLRNILAACYLILGLPFCWAGLFAPHTDFDAVGWISMLIFVAFLGSFVAPIPLGLLLLRHHRMQLSGWLLASPVIIFPLTIVLDSISRWGHPAYLESVVNLGTALIGVAAVSDHGTGQGKPAAANAVSPQGKTSSRLNFLRSSRL</sequence>
<evidence type="ECO:0000256" key="1">
    <source>
        <dbReference type="SAM" id="Phobius"/>
    </source>
</evidence>
<feature type="transmembrane region" description="Helical" evidence="1">
    <location>
        <begin position="79"/>
        <end position="101"/>
    </location>
</feature>
<comment type="caution">
    <text evidence="2">The sequence shown here is derived from an EMBL/GenBank/DDBJ whole genome shotgun (WGS) entry which is preliminary data.</text>
</comment>
<protein>
    <submittedName>
        <fullName evidence="2">Uncharacterized membrane protein YhaH (DUF805 family)</fullName>
    </submittedName>
</protein>
<feature type="transmembrane region" description="Helical" evidence="1">
    <location>
        <begin position="45"/>
        <end position="67"/>
    </location>
</feature>
<keyword evidence="1" id="KW-1133">Transmembrane helix</keyword>
<dbReference type="EMBL" id="JAUSXB010000001">
    <property type="protein sequence ID" value="MDQ0672773.1"/>
    <property type="molecule type" value="Genomic_DNA"/>
</dbReference>
<keyword evidence="1" id="KW-0472">Membrane</keyword>
<dbReference type="RefSeq" id="WP_306633411.1">
    <property type="nucleotide sequence ID" value="NZ_JAUSXB010000001.1"/>
</dbReference>
<accession>A0ABU0PFP4</accession>
<gene>
    <name evidence="2" type="ORF">QFZ36_000334</name>
</gene>
<feature type="transmembrane region" description="Helical" evidence="1">
    <location>
        <begin position="113"/>
        <end position="137"/>
    </location>
</feature>
<organism evidence="2 3">
    <name type="scientific">Pseudarthrobacter siccitolerans</name>
    <dbReference type="NCBI Taxonomy" id="861266"/>
    <lineage>
        <taxon>Bacteria</taxon>
        <taxon>Bacillati</taxon>
        <taxon>Actinomycetota</taxon>
        <taxon>Actinomycetes</taxon>
        <taxon>Micrococcales</taxon>
        <taxon>Micrococcaceae</taxon>
        <taxon>Pseudarthrobacter</taxon>
    </lineage>
</organism>